<dbReference type="Pfam" id="PF22772">
    <property type="entry name" value="WsaF_C"/>
    <property type="match status" value="1"/>
</dbReference>
<feature type="region of interest" description="Disordered" evidence="3">
    <location>
        <begin position="1"/>
        <end position="23"/>
    </location>
</feature>
<gene>
    <name evidence="5" type="ORF">NBH00_19290</name>
</gene>
<sequence>MTDDGTGVRTAPRGRLIDAGPTGRPHVYTPITDVLDGRIAPLEPLPESTPDRPLRLALVVPHFAFGSGGHQVVFALAHELEQRGHTVTTWVHDPHGERPDATGAVLRGAIREQYVGLEGPVFAGFEHWDGADVVLATGWQTVYPAMSLPGCRARAYLVNDHEPEFYPTSLESLFAARTYTLGLPCFVGGGPWLADLLTTRYGAQVAGRFAYPVDPAFGPRPVARRDDTIVVYGRDSTPRRAVALALIALQELKARRPDLRVVLFGDQGVPECTFAYEHLGPIAPEDLSWVYSEATVGLAFSLTHGSLVPHDMLACGLPVVDLDGFGTAAEHADTGLVELAALSPLAIAAAVERLLDDPEERARRAQAGAAHVAAASWQRAADAVEAGLRTILRARVGVA</sequence>
<dbReference type="Gene3D" id="3.40.50.2000">
    <property type="entry name" value="Glycogen Phosphorylase B"/>
    <property type="match status" value="1"/>
</dbReference>
<name>A0ABY5DS10_9ACTN</name>
<dbReference type="Gene3D" id="3.40.50.11090">
    <property type="match status" value="1"/>
</dbReference>
<organism evidence="5 6">
    <name type="scientific">Paraconexibacter antarcticus</name>
    <dbReference type="NCBI Taxonomy" id="2949664"/>
    <lineage>
        <taxon>Bacteria</taxon>
        <taxon>Bacillati</taxon>
        <taxon>Actinomycetota</taxon>
        <taxon>Thermoleophilia</taxon>
        <taxon>Solirubrobacterales</taxon>
        <taxon>Paraconexibacteraceae</taxon>
        <taxon>Paraconexibacter</taxon>
    </lineage>
</organism>
<proteinExistence type="predicted"/>
<feature type="domain" description="WsaF C-terminal" evidence="4">
    <location>
        <begin position="228"/>
        <end position="321"/>
    </location>
</feature>
<protein>
    <submittedName>
        <fullName evidence="5">Glycosyltransferase family 4 protein</fullName>
    </submittedName>
</protein>
<keyword evidence="1" id="KW-0328">Glycosyltransferase</keyword>
<evidence type="ECO:0000259" key="4">
    <source>
        <dbReference type="Pfam" id="PF22772"/>
    </source>
</evidence>
<evidence type="ECO:0000313" key="5">
    <source>
        <dbReference type="EMBL" id="UTI63480.1"/>
    </source>
</evidence>
<accession>A0ABY5DS10</accession>
<dbReference type="EMBL" id="CP098502">
    <property type="protein sequence ID" value="UTI63480.1"/>
    <property type="molecule type" value="Genomic_DNA"/>
</dbReference>
<dbReference type="InterPro" id="IPR055050">
    <property type="entry name" value="WsaF_C"/>
</dbReference>
<dbReference type="RefSeq" id="WP_254570205.1">
    <property type="nucleotide sequence ID" value="NZ_CP098502.1"/>
</dbReference>
<keyword evidence="2" id="KW-0808">Transferase</keyword>
<dbReference type="PANTHER" id="PTHR12526:SF510">
    <property type="entry name" value="D-INOSITOL 3-PHOSPHATE GLYCOSYLTRANSFERASE"/>
    <property type="match status" value="1"/>
</dbReference>
<evidence type="ECO:0000313" key="6">
    <source>
        <dbReference type="Proteomes" id="UP001056035"/>
    </source>
</evidence>
<dbReference type="PANTHER" id="PTHR12526">
    <property type="entry name" value="GLYCOSYLTRANSFERASE"/>
    <property type="match status" value="1"/>
</dbReference>
<evidence type="ECO:0000256" key="1">
    <source>
        <dbReference type="ARBA" id="ARBA00022676"/>
    </source>
</evidence>
<evidence type="ECO:0000256" key="3">
    <source>
        <dbReference type="SAM" id="MobiDB-lite"/>
    </source>
</evidence>
<keyword evidence="6" id="KW-1185">Reference proteome</keyword>
<evidence type="ECO:0000256" key="2">
    <source>
        <dbReference type="ARBA" id="ARBA00022679"/>
    </source>
</evidence>
<dbReference type="SUPFAM" id="SSF53756">
    <property type="entry name" value="UDP-Glycosyltransferase/glycogen phosphorylase"/>
    <property type="match status" value="1"/>
</dbReference>
<dbReference type="CDD" id="cd03801">
    <property type="entry name" value="GT4_PimA-like"/>
    <property type="match status" value="1"/>
</dbReference>
<reference evidence="5 6" key="1">
    <citation type="submission" date="2022-06" db="EMBL/GenBank/DDBJ databases">
        <title>Paraconexibacter antarcticus.</title>
        <authorList>
            <person name="Kim C.S."/>
        </authorList>
    </citation>
    <scope>NUCLEOTIDE SEQUENCE [LARGE SCALE GENOMIC DNA]</scope>
    <source>
        <strain evidence="5 6">02-257</strain>
    </source>
</reference>
<dbReference type="Proteomes" id="UP001056035">
    <property type="component" value="Chromosome"/>
</dbReference>